<sequence length="138" mass="15250">MTEITFEYWNKLADQTITVSSLLGGFSIAVIANLLVSEMNTRLFKKIMIASTLAACFFLVTVFAMTNLLMKTTVGYPFKVVEDDLLLPRVAGVIGFFMGIISLITMISLAGWTKSKKMGIFTTVIGFLTLVFILIMLT</sequence>
<reference evidence="3" key="1">
    <citation type="journal article" date="2019" name="Int. J. Syst. Evol. Microbiol.">
        <title>The Global Catalogue of Microorganisms (GCM) 10K type strain sequencing project: providing services to taxonomists for standard genome sequencing and annotation.</title>
        <authorList>
            <consortium name="The Broad Institute Genomics Platform"/>
            <consortium name="The Broad Institute Genome Sequencing Center for Infectious Disease"/>
            <person name="Wu L."/>
            <person name="Ma J."/>
        </authorList>
    </citation>
    <scope>NUCLEOTIDE SEQUENCE [LARGE SCALE GENOMIC DNA]</scope>
    <source>
        <strain evidence="3">KCTC 52274</strain>
    </source>
</reference>
<keyword evidence="1" id="KW-1133">Transmembrane helix</keyword>
<evidence type="ECO:0000313" key="2">
    <source>
        <dbReference type="EMBL" id="MFD2562550.1"/>
    </source>
</evidence>
<organism evidence="2 3">
    <name type="scientific">Aquimarina rubra</name>
    <dbReference type="NCBI Taxonomy" id="1920033"/>
    <lineage>
        <taxon>Bacteria</taxon>
        <taxon>Pseudomonadati</taxon>
        <taxon>Bacteroidota</taxon>
        <taxon>Flavobacteriia</taxon>
        <taxon>Flavobacteriales</taxon>
        <taxon>Flavobacteriaceae</taxon>
        <taxon>Aquimarina</taxon>
    </lineage>
</organism>
<proteinExistence type="predicted"/>
<comment type="caution">
    <text evidence="2">The sequence shown here is derived from an EMBL/GenBank/DDBJ whole genome shotgun (WGS) entry which is preliminary data.</text>
</comment>
<accession>A0ABW5LCN2</accession>
<dbReference type="RefSeq" id="WP_378291237.1">
    <property type="nucleotide sequence ID" value="NZ_JBHULE010000008.1"/>
</dbReference>
<evidence type="ECO:0000256" key="1">
    <source>
        <dbReference type="SAM" id="Phobius"/>
    </source>
</evidence>
<feature type="transmembrane region" description="Helical" evidence="1">
    <location>
        <begin position="48"/>
        <end position="70"/>
    </location>
</feature>
<keyword evidence="1" id="KW-0812">Transmembrane</keyword>
<feature type="transmembrane region" description="Helical" evidence="1">
    <location>
        <begin position="90"/>
        <end position="112"/>
    </location>
</feature>
<dbReference type="EMBL" id="JBHULE010000008">
    <property type="protein sequence ID" value="MFD2562550.1"/>
    <property type="molecule type" value="Genomic_DNA"/>
</dbReference>
<name>A0ABW5LCN2_9FLAO</name>
<keyword evidence="1" id="KW-0472">Membrane</keyword>
<gene>
    <name evidence="2" type="ORF">ACFSR1_07675</name>
</gene>
<feature type="transmembrane region" description="Helical" evidence="1">
    <location>
        <begin position="17"/>
        <end position="36"/>
    </location>
</feature>
<feature type="transmembrane region" description="Helical" evidence="1">
    <location>
        <begin position="119"/>
        <end position="137"/>
    </location>
</feature>
<keyword evidence="3" id="KW-1185">Reference proteome</keyword>
<protein>
    <submittedName>
        <fullName evidence="2">Uncharacterized protein</fullName>
    </submittedName>
</protein>
<evidence type="ECO:0000313" key="3">
    <source>
        <dbReference type="Proteomes" id="UP001597319"/>
    </source>
</evidence>
<dbReference type="Proteomes" id="UP001597319">
    <property type="component" value="Unassembled WGS sequence"/>
</dbReference>